<comment type="similarity">
    <text evidence="5">Belongs to the L2HGDH family.</text>
</comment>
<feature type="domain" description="FAD dependent oxidoreductase" evidence="6">
    <location>
        <begin position="3"/>
        <end position="386"/>
    </location>
</feature>
<dbReference type="NCBIfam" id="NF008726">
    <property type="entry name" value="PRK11728.1"/>
    <property type="match status" value="1"/>
</dbReference>
<dbReference type="Gene3D" id="3.50.50.60">
    <property type="entry name" value="FAD/NAD(P)-binding domain"/>
    <property type="match status" value="1"/>
</dbReference>
<dbReference type="RefSeq" id="WP_168628357.1">
    <property type="nucleotide sequence ID" value="NZ_BONL01000003.1"/>
</dbReference>
<comment type="cofactor">
    <cofactor evidence="1">
        <name>FAD</name>
        <dbReference type="ChEBI" id="CHEBI:57692"/>
    </cofactor>
</comment>
<evidence type="ECO:0000313" key="8">
    <source>
        <dbReference type="Proteomes" id="UP000581206"/>
    </source>
</evidence>
<dbReference type="GO" id="GO:0047545">
    <property type="term" value="F:(S)-2-hydroxyglutarate dehydrogenase activity"/>
    <property type="evidence" value="ECO:0007669"/>
    <property type="project" value="TreeGrafter"/>
</dbReference>
<evidence type="ECO:0000256" key="5">
    <source>
        <dbReference type="ARBA" id="ARBA00037941"/>
    </source>
</evidence>
<reference evidence="7 8" key="1">
    <citation type="submission" date="2020-04" db="EMBL/GenBank/DDBJ databases">
        <title>MicrobeNet Type strains.</title>
        <authorList>
            <person name="Nicholson A.C."/>
        </authorList>
    </citation>
    <scope>NUCLEOTIDE SEQUENCE [LARGE SCALE GENOMIC DNA]</scope>
    <source>
        <strain evidence="7 8">ATCC BAA-788</strain>
    </source>
</reference>
<dbReference type="EC" id="1.1.3.-" evidence="7"/>
<evidence type="ECO:0000256" key="3">
    <source>
        <dbReference type="ARBA" id="ARBA00022827"/>
    </source>
</evidence>
<evidence type="ECO:0000313" key="7">
    <source>
        <dbReference type="EMBL" id="NKY21241.1"/>
    </source>
</evidence>
<organism evidence="7 8">
    <name type="scientific">Cellulomonas denverensis</name>
    <dbReference type="NCBI Taxonomy" id="264297"/>
    <lineage>
        <taxon>Bacteria</taxon>
        <taxon>Bacillati</taxon>
        <taxon>Actinomycetota</taxon>
        <taxon>Actinomycetes</taxon>
        <taxon>Micrococcales</taxon>
        <taxon>Cellulomonadaceae</taxon>
        <taxon>Cellulomonas</taxon>
    </lineage>
</organism>
<dbReference type="Pfam" id="PF01266">
    <property type="entry name" value="DAO"/>
    <property type="match status" value="1"/>
</dbReference>
<dbReference type="AlphaFoldDB" id="A0A7X6KS31"/>
<gene>
    <name evidence="7" type="primary">lhgO</name>
    <name evidence="7" type="ORF">HGA03_01005</name>
</gene>
<dbReference type="PANTHER" id="PTHR43104:SF2">
    <property type="entry name" value="L-2-HYDROXYGLUTARATE DEHYDROGENASE, MITOCHONDRIAL"/>
    <property type="match status" value="1"/>
</dbReference>
<dbReference type="Proteomes" id="UP000581206">
    <property type="component" value="Unassembled WGS sequence"/>
</dbReference>
<dbReference type="Gene3D" id="3.30.9.10">
    <property type="entry name" value="D-Amino Acid Oxidase, subunit A, domain 2"/>
    <property type="match status" value="1"/>
</dbReference>
<dbReference type="PANTHER" id="PTHR43104">
    <property type="entry name" value="L-2-HYDROXYGLUTARATE DEHYDROGENASE, MITOCHONDRIAL"/>
    <property type="match status" value="1"/>
</dbReference>
<evidence type="ECO:0000259" key="6">
    <source>
        <dbReference type="Pfam" id="PF01266"/>
    </source>
</evidence>
<keyword evidence="2" id="KW-0285">Flavoprotein</keyword>
<sequence>MSHVIVVGGGIVGLATAARLAARGDRVTVLEKEDDLARHQTGRNSGVIHSGLYYPEGSLKARMATAGARSMARFAAEHGVPVEVCGKLVVATDESELPGLHRLAARAEANGVPARLLDPAGARACEPQVRALAALRVESTGIVDYPGVCRVLAGQVTAAGGEILLGEELVAARTAGDRVQVRTSRADREADGLVVCGGLHADRLARAAGLTPQARIVPFRGEYYALSPAAADLVRGLVYPVPDPRFPFLGVHLTRGIDGHVHAGPNAVLALAREGYDWATLSRRDLADALSWPGLWRMGARNWRPGAAEVLRSLSPAAFARSLARLVPGITADDLVPAPAGVRAQAVRRDGGLVDDFLVQTAPRQVHVLNAPSPAATAALEIGAHLVGELDRVLPAGVRG</sequence>
<evidence type="ECO:0000256" key="4">
    <source>
        <dbReference type="ARBA" id="ARBA00023002"/>
    </source>
</evidence>
<accession>A0A7X6KS31</accession>
<dbReference type="InterPro" id="IPR036188">
    <property type="entry name" value="FAD/NAD-bd_sf"/>
</dbReference>
<proteinExistence type="inferred from homology"/>
<keyword evidence="4 7" id="KW-0560">Oxidoreductase</keyword>
<dbReference type="EMBL" id="JAAXOX010000001">
    <property type="protein sequence ID" value="NKY21241.1"/>
    <property type="molecule type" value="Genomic_DNA"/>
</dbReference>
<name>A0A7X6KS31_9CELL</name>
<dbReference type="InterPro" id="IPR006076">
    <property type="entry name" value="FAD-dep_OxRdtase"/>
</dbReference>
<comment type="caution">
    <text evidence="7">The sequence shown here is derived from an EMBL/GenBank/DDBJ whole genome shotgun (WGS) entry which is preliminary data.</text>
</comment>
<evidence type="ECO:0000256" key="1">
    <source>
        <dbReference type="ARBA" id="ARBA00001974"/>
    </source>
</evidence>
<keyword evidence="3" id="KW-0274">FAD</keyword>
<keyword evidence="8" id="KW-1185">Reference proteome</keyword>
<evidence type="ECO:0000256" key="2">
    <source>
        <dbReference type="ARBA" id="ARBA00022630"/>
    </source>
</evidence>
<dbReference type="SUPFAM" id="SSF51905">
    <property type="entry name" value="FAD/NAD(P)-binding domain"/>
    <property type="match status" value="1"/>
</dbReference>
<dbReference type="GO" id="GO:0005737">
    <property type="term" value="C:cytoplasm"/>
    <property type="evidence" value="ECO:0007669"/>
    <property type="project" value="TreeGrafter"/>
</dbReference>
<protein>
    <submittedName>
        <fullName evidence="7">L-2-hydroxyglutarate oxidase</fullName>
        <ecNumber evidence="7">1.1.3.-</ecNumber>
    </submittedName>
</protein>